<dbReference type="InterPro" id="IPR006094">
    <property type="entry name" value="Oxid_FAD_bind_N"/>
</dbReference>
<comment type="similarity">
    <text evidence="1">Belongs to the oxygen-dependent FAD-linked oxidoreductase family.</text>
</comment>
<keyword evidence="8" id="KW-1185">Reference proteome</keyword>
<dbReference type="GO" id="GO:0071949">
    <property type="term" value="F:FAD binding"/>
    <property type="evidence" value="ECO:0007669"/>
    <property type="project" value="InterPro"/>
</dbReference>
<dbReference type="PROSITE" id="PS51387">
    <property type="entry name" value="FAD_PCMH"/>
    <property type="match status" value="1"/>
</dbReference>
<dbReference type="InterPro" id="IPR016166">
    <property type="entry name" value="FAD-bd_PCMH"/>
</dbReference>
<dbReference type="STRING" id="135208.A0A4Y9ZJ25"/>
<dbReference type="PANTHER" id="PTHR42973">
    <property type="entry name" value="BINDING OXIDOREDUCTASE, PUTATIVE (AFU_ORTHOLOGUE AFUA_1G17690)-RELATED"/>
    <property type="match status" value="1"/>
</dbReference>
<evidence type="ECO:0000313" key="7">
    <source>
        <dbReference type="EMBL" id="TFY74702.1"/>
    </source>
</evidence>
<proteinExistence type="inferred from homology"/>
<dbReference type="Gene3D" id="3.30.465.10">
    <property type="match status" value="1"/>
</dbReference>
<evidence type="ECO:0000256" key="5">
    <source>
        <dbReference type="SAM" id="SignalP"/>
    </source>
</evidence>
<dbReference type="SUPFAM" id="SSF56176">
    <property type="entry name" value="FAD-binding/transporter-associated domain-like"/>
    <property type="match status" value="1"/>
</dbReference>
<dbReference type="AlphaFoldDB" id="A0A4Y9ZJ25"/>
<keyword evidence="4" id="KW-0560">Oxidoreductase</keyword>
<evidence type="ECO:0000256" key="1">
    <source>
        <dbReference type="ARBA" id="ARBA00005466"/>
    </source>
</evidence>
<organism evidence="7 8">
    <name type="scientific">Hericium alpestre</name>
    <dbReference type="NCBI Taxonomy" id="135208"/>
    <lineage>
        <taxon>Eukaryota</taxon>
        <taxon>Fungi</taxon>
        <taxon>Dikarya</taxon>
        <taxon>Basidiomycota</taxon>
        <taxon>Agaricomycotina</taxon>
        <taxon>Agaricomycetes</taxon>
        <taxon>Russulales</taxon>
        <taxon>Hericiaceae</taxon>
        <taxon>Hericium</taxon>
    </lineage>
</organism>
<dbReference type="InterPro" id="IPR016169">
    <property type="entry name" value="FAD-bd_PCMH_sub2"/>
</dbReference>
<dbReference type="OrthoDB" id="2151789at2759"/>
<keyword evidence="2" id="KW-0285">Flavoprotein</keyword>
<name>A0A4Y9ZJ25_9AGAM</name>
<sequence length="429" mass="45228">MVGTIAAASILLSFVGAASSLPSELSARAPDVSFSSVCANISQAISSQSNVYQPLSFQYAADVAHWASSSSDEAACSVEPGSAEDVSKILQILGSTSTPFAVKGGGHSSNPGFSSTTGVQIAMTRFNQVDYDNSSQTVVIGAGLIWDDVYDVLVPQGANVVGGRVSGIGIAGFTLGGGYSWKTNQYGLTVDTVQAFELVLPNGTVTTVTEANDDLWFGLRGGFNNFGIVTKFTLKTVPQGQVWGGLITITADQLDKLNVAVAKYSANVTDPKAAILPTYNFVLGEPGVSLIVFYDAPTPPDGIFDDFLDIPHFTKDVSTRSFTSFINTTPANATAGVRALFTNVAVTGYSESLLKLIVDESVHWGLSLALETALFISYDVEPFLPSLFSHGSNSAYPPDRSRGLLPLNIYFTWALPTSDASMLAAMKQS</sequence>
<evidence type="ECO:0000256" key="4">
    <source>
        <dbReference type="ARBA" id="ARBA00023002"/>
    </source>
</evidence>
<feature type="chain" id="PRO_5021443557" description="FAD-binding PCMH-type domain-containing protein" evidence="5">
    <location>
        <begin position="21"/>
        <end position="429"/>
    </location>
</feature>
<evidence type="ECO:0000256" key="2">
    <source>
        <dbReference type="ARBA" id="ARBA00022630"/>
    </source>
</evidence>
<accession>A0A4Y9ZJ25</accession>
<dbReference type="EMBL" id="SFCI01001927">
    <property type="protein sequence ID" value="TFY74702.1"/>
    <property type="molecule type" value="Genomic_DNA"/>
</dbReference>
<dbReference type="GO" id="GO:0016491">
    <property type="term" value="F:oxidoreductase activity"/>
    <property type="evidence" value="ECO:0007669"/>
    <property type="project" value="UniProtKB-KW"/>
</dbReference>
<keyword evidence="3" id="KW-0274">FAD</keyword>
<feature type="domain" description="FAD-binding PCMH-type" evidence="6">
    <location>
        <begin position="70"/>
        <end position="239"/>
    </location>
</feature>
<comment type="caution">
    <text evidence="7">The sequence shown here is derived from an EMBL/GenBank/DDBJ whole genome shotgun (WGS) entry which is preliminary data.</text>
</comment>
<dbReference type="Pfam" id="PF01565">
    <property type="entry name" value="FAD_binding_4"/>
    <property type="match status" value="1"/>
</dbReference>
<dbReference type="Proteomes" id="UP000298061">
    <property type="component" value="Unassembled WGS sequence"/>
</dbReference>
<dbReference type="InterPro" id="IPR036318">
    <property type="entry name" value="FAD-bd_PCMH-like_sf"/>
</dbReference>
<dbReference type="InterPro" id="IPR050416">
    <property type="entry name" value="FAD-linked_Oxidoreductase"/>
</dbReference>
<protein>
    <recommendedName>
        <fullName evidence="6">FAD-binding PCMH-type domain-containing protein</fullName>
    </recommendedName>
</protein>
<reference evidence="7 8" key="1">
    <citation type="submission" date="2019-02" db="EMBL/GenBank/DDBJ databases">
        <title>Genome sequencing of the rare red list fungi Hericium alpestre (H. flagellum).</title>
        <authorList>
            <person name="Buettner E."/>
            <person name="Kellner H."/>
        </authorList>
    </citation>
    <scope>NUCLEOTIDE SEQUENCE [LARGE SCALE GENOMIC DNA]</scope>
    <source>
        <strain evidence="7 8">DSM 108284</strain>
    </source>
</reference>
<feature type="signal peptide" evidence="5">
    <location>
        <begin position="1"/>
        <end position="20"/>
    </location>
</feature>
<evidence type="ECO:0000313" key="8">
    <source>
        <dbReference type="Proteomes" id="UP000298061"/>
    </source>
</evidence>
<evidence type="ECO:0000259" key="6">
    <source>
        <dbReference type="PROSITE" id="PS51387"/>
    </source>
</evidence>
<gene>
    <name evidence="7" type="ORF">EWM64_g9309</name>
</gene>
<dbReference type="PANTHER" id="PTHR42973:SF13">
    <property type="entry name" value="FAD-BINDING PCMH-TYPE DOMAIN-CONTAINING PROTEIN"/>
    <property type="match status" value="1"/>
</dbReference>
<evidence type="ECO:0000256" key="3">
    <source>
        <dbReference type="ARBA" id="ARBA00022827"/>
    </source>
</evidence>
<feature type="non-terminal residue" evidence="7">
    <location>
        <position position="429"/>
    </location>
</feature>
<keyword evidence="5" id="KW-0732">Signal</keyword>